<dbReference type="InterPro" id="IPR003661">
    <property type="entry name" value="HisK_dim/P_dom"/>
</dbReference>
<dbReference type="SMART" id="SM00388">
    <property type="entry name" value="HisKA"/>
    <property type="match status" value="1"/>
</dbReference>
<dbReference type="PROSITE" id="PS50885">
    <property type="entry name" value="HAMP"/>
    <property type="match status" value="1"/>
</dbReference>
<protein>
    <recommendedName>
        <fullName evidence="3">histidine kinase</fullName>
        <ecNumber evidence="3">2.7.13.3</ecNumber>
    </recommendedName>
</protein>
<keyword evidence="7" id="KW-0547">Nucleotide-binding</keyword>
<dbReference type="InterPro" id="IPR004358">
    <property type="entry name" value="Sig_transdc_His_kin-like_C"/>
</dbReference>
<gene>
    <name evidence="13" type="ORF">ACFPN2_10045</name>
</gene>
<dbReference type="PROSITE" id="PS50109">
    <property type="entry name" value="HIS_KIN"/>
    <property type="match status" value="1"/>
</dbReference>
<name>A0ABV8SR10_9GAMM</name>
<evidence type="ECO:0000256" key="3">
    <source>
        <dbReference type="ARBA" id="ARBA00012438"/>
    </source>
</evidence>
<comment type="caution">
    <text evidence="13">The sequence shown here is derived from an EMBL/GenBank/DDBJ whole genome shotgun (WGS) entry which is preliminary data.</text>
</comment>
<dbReference type="CDD" id="cd00082">
    <property type="entry name" value="HisKA"/>
    <property type="match status" value="1"/>
</dbReference>
<evidence type="ECO:0000256" key="5">
    <source>
        <dbReference type="ARBA" id="ARBA00022553"/>
    </source>
</evidence>
<keyword evidence="6" id="KW-0808">Transferase</keyword>
<feature type="transmembrane region" description="Helical" evidence="10">
    <location>
        <begin position="233"/>
        <end position="251"/>
    </location>
</feature>
<dbReference type="InterPro" id="IPR036097">
    <property type="entry name" value="HisK_dim/P_sf"/>
</dbReference>
<dbReference type="SMART" id="SM00304">
    <property type="entry name" value="HAMP"/>
    <property type="match status" value="1"/>
</dbReference>
<evidence type="ECO:0000256" key="6">
    <source>
        <dbReference type="ARBA" id="ARBA00022679"/>
    </source>
</evidence>
<keyword evidence="9 13" id="KW-0067">ATP-binding</keyword>
<dbReference type="Pfam" id="PF00512">
    <property type="entry name" value="HisKA"/>
    <property type="match status" value="1"/>
</dbReference>
<feature type="domain" description="HAMP" evidence="12">
    <location>
        <begin position="252"/>
        <end position="304"/>
    </location>
</feature>
<evidence type="ECO:0000256" key="2">
    <source>
        <dbReference type="ARBA" id="ARBA00004651"/>
    </source>
</evidence>
<reference evidence="14" key="1">
    <citation type="journal article" date="2019" name="Int. J. Syst. Evol. Microbiol.">
        <title>The Global Catalogue of Microorganisms (GCM) 10K type strain sequencing project: providing services to taxonomists for standard genome sequencing and annotation.</title>
        <authorList>
            <consortium name="The Broad Institute Genomics Platform"/>
            <consortium name="The Broad Institute Genome Sequencing Center for Infectious Disease"/>
            <person name="Wu L."/>
            <person name="Ma J."/>
        </authorList>
    </citation>
    <scope>NUCLEOTIDE SEQUENCE [LARGE SCALE GENOMIC DNA]</scope>
    <source>
        <strain evidence="14">CGMCC 1.10759</strain>
    </source>
</reference>
<keyword evidence="8" id="KW-0418">Kinase</keyword>
<evidence type="ECO:0000256" key="9">
    <source>
        <dbReference type="ARBA" id="ARBA00022840"/>
    </source>
</evidence>
<keyword evidence="10" id="KW-1133">Transmembrane helix</keyword>
<dbReference type="PANTHER" id="PTHR44936">
    <property type="entry name" value="SENSOR PROTEIN CREC"/>
    <property type="match status" value="1"/>
</dbReference>
<keyword evidence="10" id="KW-0472">Membrane</keyword>
<evidence type="ECO:0000256" key="7">
    <source>
        <dbReference type="ARBA" id="ARBA00022741"/>
    </source>
</evidence>
<evidence type="ECO:0000256" key="1">
    <source>
        <dbReference type="ARBA" id="ARBA00000085"/>
    </source>
</evidence>
<dbReference type="CDD" id="cd06225">
    <property type="entry name" value="HAMP"/>
    <property type="match status" value="1"/>
</dbReference>
<feature type="domain" description="Histidine kinase" evidence="11">
    <location>
        <begin position="312"/>
        <end position="524"/>
    </location>
</feature>
<evidence type="ECO:0000259" key="12">
    <source>
        <dbReference type="PROSITE" id="PS50885"/>
    </source>
</evidence>
<dbReference type="InterPro" id="IPR003594">
    <property type="entry name" value="HATPase_dom"/>
</dbReference>
<evidence type="ECO:0000256" key="8">
    <source>
        <dbReference type="ARBA" id="ARBA00022777"/>
    </source>
</evidence>
<dbReference type="SMART" id="SM00387">
    <property type="entry name" value="HATPase_c"/>
    <property type="match status" value="1"/>
</dbReference>
<accession>A0ABV8SR10</accession>
<evidence type="ECO:0000256" key="10">
    <source>
        <dbReference type="SAM" id="Phobius"/>
    </source>
</evidence>
<proteinExistence type="predicted"/>
<evidence type="ECO:0000313" key="13">
    <source>
        <dbReference type="EMBL" id="MFC4309422.1"/>
    </source>
</evidence>
<dbReference type="InterPro" id="IPR005467">
    <property type="entry name" value="His_kinase_dom"/>
</dbReference>
<comment type="subcellular location">
    <subcellularLocation>
        <location evidence="2">Cell membrane</location>
        <topology evidence="2">Multi-pass membrane protein</topology>
    </subcellularLocation>
</comment>
<evidence type="ECO:0000256" key="4">
    <source>
        <dbReference type="ARBA" id="ARBA00022475"/>
    </source>
</evidence>
<evidence type="ECO:0000313" key="14">
    <source>
        <dbReference type="Proteomes" id="UP001595904"/>
    </source>
</evidence>
<dbReference type="PANTHER" id="PTHR44936:SF10">
    <property type="entry name" value="SENSOR PROTEIN RSTB"/>
    <property type="match status" value="1"/>
</dbReference>
<dbReference type="Pfam" id="PF02518">
    <property type="entry name" value="HATPase_c"/>
    <property type="match status" value="1"/>
</dbReference>
<dbReference type="EMBL" id="JBHSDU010000003">
    <property type="protein sequence ID" value="MFC4309422.1"/>
    <property type="molecule type" value="Genomic_DNA"/>
</dbReference>
<keyword evidence="10" id="KW-0812">Transmembrane</keyword>
<dbReference type="Pfam" id="PF00672">
    <property type="entry name" value="HAMP"/>
    <property type="match status" value="1"/>
</dbReference>
<dbReference type="GO" id="GO:0005524">
    <property type="term" value="F:ATP binding"/>
    <property type="evidence" value="ECO:0007669"/>
    <property type="project" value="UniProtKB-KW"/>
</dbReference>
<comment type="catalytic activity">
    <reaction evidence="1">
        <text>ATP + protein L-histidine = ADP + protein N-phospho-L-histidine.</text>
        <dbReference type="EC" id="2.7.13.3"/>
    </reaction>
</comment>
<dbReference type="PRINTS" id="PR00344">
    <property type="entry name" value="BCTRLSENSOR"/>
</dbReference>
<dbReference type="Proteomes" id="UP001595904">
    <property type="component" value="Unassembled WGS sequence"/>
</dbReference>
<dbReference type="Gene3D" id="3.30.565.10">
    <property type="entry name" value="Histidine kinase-like ATPase, C-terminal domain"/>
    <property type="match status" value="1"/>
</dbReference>
<dbReference type="InterPro" id="IPR036890">
    <property type="entry name" value="HATPase_C_sf"/>
</dbReference>
<dbReference type="EC" id="2.7.13.3" evidence="3"/>
<keyword evidence="14" id="KW-1185">Reference proteome</keyword>
<dbReference type="SUPFAM" id="SSF47384">
    <property type="entry name" value="Homodimeric domain of signal transducing histidine kinase"/>
    <property type="match status" value="1"/>
</dbReference>
<dbReference type="RefSeq" id="WP_380596476.1">
    <property type="nucleotide sequence ID" value="NZ_JBHSDU010000003.1"/>
</dbReference>
<keyword evidence="5" id="KW-0597">Phosphoprotein</keyword>
<keyword evidence="4" id="KW-1003">Cell membrane</keyword>
<dbReference type="Gene3D" id="1.10.287.130">
    <property type="match status" value="1"/>
</dbReference>
<dbReference type="SUPFAM" id="SSF55874">
    <property type="entry name" value="ATPase domain of HSP90 chaperone/DNA topoisomerase II/histidine kinase"/>
    <property type="match status" value="1"/>
</dbReference>
<organism evidence="13 14">
    <name type="scientific">Steroidobacter flavus</name>
    <dbReference type="NCBI Taxonomy" id="1842136"/>
    <lineage>
        <taxon>Bacteria</taxon>
        <taxon>Pseudomonadati</taxon>
        <taxon>Pseudomonadota</taxon>
        <taxon>Gammaproteobacteria</taxon>
        <taxon>Steroidobacterales</taxon>
        <taxon>Steroidobacteraceae</taxon>
        <taxon>Steroidobacter</taxon>
    </lineage>
</organism>
<dbReference type="InterPro" id="IPR050980">
    <property type="entry name" value="2C_sensor_his_kinase"/>
</dbReference>
<dbReference type="InterPro" id="IPR003660">
    <property type="entry name" value="HAMP_dom"/>
</dbReference>
<evidence type="ECO:0000259" key="11">
    <source>
        <dbReference type="PROSITE" id="PS50109"/>
    </source>
</evidence>
<sequence>MRRLLLSLYVVIVAATVGSVLSFGWLWTHGLRTELARSAEQTALGAQSIIESEVHGVPVAQWPERIEAIRPHFGYEVRLFKLGDIEGSERNRHRLQQGLPALDEGNEIRYMLLPLRGSDYVVRVGIEEQPQETAIRSVEGFFYLMERHLAPLSSQERIEWLQAREREVKYPIRSVPLTEIPDEASRSRVRAGELVVLDFETPEERYYKQLAGEDRALQLGPFPRYFLERIIEYLIWVLLASTLGGALYFWARPLWRDMLALERGANAIGQGKLDTRVTVSTRSAIRGVADTFNSMAQRVQELLRAQKETTDAVSHELRTPISRMRFGVEMLERTTVAEDRERYLQTMRNSLDELEALVDESLTYSRLTSAARRLSPQVVNLADWLAEIVDDAQQFAGDIRLLSNVQPENAVANLDAKLVARALKNIIRNALRHARTTVKVVIHQDAQHTSFIVEDDGPGIPAEQRAAIFEPFYRIDNSRQRGSGGHGLGLAIVQRICDWTNAEISVEDSRLGGALFRLRWKTSEITRVNL</sequence>